<protein>
    <submittedName>
        <fullName evidence="2">Uncharacterized protein</fullName>
    </submittedName>
</protein>
<evidence type="ECO:0000256" key="1">
    <source>
        <dbReference type="SAM" id="MobiDB-lite"/>
    </source>
</evidence>
<feature type="region of interest" description="Disordered" evidence="1">
    <location>
        <begin position="1"/>
        <end position="44"/>
    </location>
</feature>
<feature type="region of interest" description="Disordered" evidence="1">
    <location>
        <begin position="86"/>
        <end position="116"/>
    </location>
</feature>
<feature type="compositionally biased region" description="Low complexity" evidence="1">
    <location>
        <begin position="22"/>
        <end position="44"/>
    </location>
</feature>
<dbReference type="EMBL" id="FNTJ01000001">
    <property type="protein sequence ID" value="SEB73059.1"/>
    <property type="molecule type" value="Genomic_DNA"/>
</dbReference>
<dbReference type="RefSeq" id="WP_143038254.1">
    <property type="nucleotide sequence ID" value="NZ_FNTJ01000001.1"/>
</dbReference>
<proteinExistence type="predicted"/>
<dbReference type="AlphaFoldDB" id="A0A1H4LQK1"/>
<feature type="compositionally biased region" description="Low complexity" evidence="1">
    <location>
        <begin position="100"/>
        <end position="112"/>
    </location>
</feature>
<reference evidence="3" key="1">
    <citation type="submission" date="2016-10" db="EMBL/GenBank/DDBJ databases">
        <authorList>
            <person name="Varghese N."/>
            <person name="Submissions S."/>
        </authorList>
    </citation>
    <scope>NUCLEOTIDE SEQUENCE [LARGE SCALE GENOMIC DNA]</scope>
    <source>
        <strain evidence="3">DSM 9751</strain>
    </source>
</reference>
<organism evidence="2 3">
    <name type="scientific">Pseudomonas saponiphila</name>
    <dbReference type="NCBI Taxonomy" id="556534"/>
    <lineage>
        <taxon>Bacteria</taxon>
        <taxon>Pseudomonadati</taxon>
        <taxon>Pseudomonadota</taxon>
        <taxon>Gammaproteobacteria</taxon>
        <taxon>Pseudomonadales</taxon>
        <taxon>Pseudomonadaceae</taxon>
        <taxon>Pseudomonas</taxon>
    </lineage>
</organism>
<dbReference type="Proteomes" id="UP000198982">
    <property type="component" value="Unassembled WGS sequence"/>
</dbReference>
<sequence>MSAPDLIVQTPGVPVANQAPVASAADGSASQQPPAAPAPAAVPYAAKHNGGGRWIVITNDDKATRIGDFVGDRDSIVPEVERMNAGGEPFVAPAPTVTSQAQAPQALQRQQPGEAIDPTTIKQAVMTSEGWLCPEPKAAKE</sequence>
<evidence type="ECO:0000313" key="3">
    <source>
        <dbReference type="Proteomes" id="UP000198982"/>
    </source>
</evidence>
<keyword evidence="3" id="KW-1185">Reference proteome</keyword>
<accession>A0A1H4LQK1</accession>
<name>A0A1H4LQK1_9PSED</name>
<gene>
    <name evidence="2" type="ORF">SAMN05216178_2037</name>
</gene>
<evidence type="ECO:0000313" key="2">
    <source>
        <dbReference type="EMBL" id="SEB73059.1"/>
    </source>
</evidence>